<protein>
    <recommendedName>
        <fullName evidence="3">DNA helicase</fullName>
        <ecNumber evidence="3">3.6.4.12</ecNumber>
    </recommendedName>
</protein>
<dbReference type="GO" id="GO:0031011">
    <property type="term" value="C:Ino80 complex"/>
    <property type="evidence" value="ECO:0007669"/>
    <property type="project" value="EnsemblFungi"/>
</dbReference>
<proteinExistence type="inferred from homology"/>
<keyword evidence="9" id="KW-0238">DNA-binding</keyword>
<dbReference type="PROSITE" id="PS51194">
    <property type="entry name" value="HELICASE_CTER"/>
    <property type="match status" value="1"/>
</dbReference>
<evidence type="ECO:0000256" key="7">
    <source>
        <dbReference type="ARBA" id="ARBA00022840"/>
    </source>
</evidence>
<dbReference type="STRING" id="578458.D8QAB0"/>
<evidence type="ECO:0000259" key="14">
    <source>
        <dbReference type="PROSITE" id="PS51194"/>
    </source>
</evidence>
<keyword evidence="7" id="KW-0067">ATP-binding</keyword>
<evidence type="ECO:0000256" key="9">
    <source>
        <dbReference type="ARBA" id="ARBA00023125"/>
    </source>
</evidence>
<keyword evidence="6" id="KW-0347">Helicase</keyword>
<gene>
    <name evidence="15" type="ORF">SCHCODRAFT_57400</name>
</gene>
<dbReference type="HOGENOM" id="CLU_000315_17_5_1"/>
<keyword evidence="8" id="KW-0156">Chromatin regulator</keyword>
<evidence type="ECO:0000256" key="5">
    <source>
        <dbReference type="ARBA" id="ARBA00022801"/>
    </source>
</evidence>
<dbReference type="InterPro" id="IPR000330">
    <property type="entry name" value="SNF2_N"/>
</dbReference>
<dbReference type="Proteomes" id="UP000007431">
    <property type="component" value="Unassembled WGS sequence"/>
</dbReference>
<dbReference type="EC" id="3.6.4.12" evidence="3"/>
<keyword evidence="5" id="KW-0378">Hydrolase</keyword>
<feature type="compositionally biased region" description="Basic and acidic residues" evidence="12">
    <location>
        <begin position="656"/>
        <end position="670"/>
    </location>
</feature>
<dbReference type="GO" id="GO:0016887">
    <property type="term" value="F:ATP hydrolysis activity"/>
    <property type="evidence" value="ECO:0007669"/>
    <property type="project" value="EnsemblFungi"/>
</dbReference>
<organism evidence="16">
    <name type="scientific">Schizophyllum commune (strain H4-8 / FGSC 9210)</name>
    <name type="common">Split gill fungus</name>
    <dbReference type="NCBI Taxonomy" id="578458"/>
    <lineage>
        <taxon>Eukaryota</taxon>
        <taxon>Fungi</taxon>
        <taxon>Dikarya</taxon>
        <taxon>Basidiomycota</taxon>
        <taxon>Agaricomycotina</taxon>
        <taxon>Agaricomycetes</taxon>
        <taxon>Agaricomycetidae</taxon>
        <taxon>Agaricales</taxon>
        <taxon>Schizophyllaceae</taxon>
        <taxon>Schizophyllum</taxon>
    </lineage>
</organism>
<evidence type="ECO:0000313" key="16">
    <source>
        <dbReference type="Proteomes" id="UP000007431"/>
    </source>
</evidence>
<comment type="subcellular location">
    <subcellularLocation>
        <location evidence="1">Nucleus</location>
    </subcellularLocation>
</comment>
<dbReference type="CDD" id="cd18793">
    <property type="entry name" value="SF2_C_SNF"/>
    <property type="match status" value="1"/>
</dbReference>
<dbReference type="GO" id="GO:0000781">
    <property type="term" value="C:chromosome, telomeric region"/>
    <property type="evidence" value="ECO:0007669"/>
    <property type="project" value="GOC"/>
</dbReference>
<evidence type="ECO:0000256" key="8">
    <source>
        <dbReference type="ARBA" id="ARBA00022853"/>
    </source>
</evidence>
<keyword evidence="4" id="KW-0547">Nucleotide-binding</keyword>
<dbReference type="Gene3D" id="3.40.50.10810">
    <property type="entry name" value="Tandem AAA-ATPase domain"/>
    <property type="match status" value="1"/>
</dbReference>
<feature type="domain" description="Helicase ATP-binding" evidence="13">
    <location>
        <begin position="113"/>
        <end position="278"/>
    </location>
</feature>
<dbReference type="FunCoup" id="D8QAB0">
    <property type="interactions" value="426"/>
</dbReference>
<evidence type="ECO:0000256" key="2">
    <source>
        <dbReference type="ARBA" id="ARBA00009220"/>
    </source>
</evidence>
<dbReference type="GO" id="GO:0042393">
    <property type="term" value="F:histone binding"/>
    <property type="evidence" value="ECO:0007669"/>
    <property type="project" value="TreeGrafter"/>
</dbReference>
<dbReference type="InterPro" id="IPR050520">
    <property type="entry name" value="INO80/SWR1_helicase"/>
</dbReference>
<sequence length="700" mass="80435">MEVDEFENSSPRKSIDIVYPQPSKISWEDDLAAGPADVDIPFHDLVPQSDHHSLASDDDPVVRSKSVELTVPDYLTPYAVAPVQWHPKQKVQKPLLLRGELREYQQHGLEWLANLHTTNQNGILADEMGLGKTIQTIALLAHLACDRGIWGPHLIIVPTSVILNWEMEFKKFLPGFKVLAYHGNTTKRRDLRKGWNDKYSFNVCITSYALATRDVAIFKRRSWYYMILDEAHMIKNFKSQRWNLLLMFKSFRRLLLTGTPLQNNLTELWALLQFLKAGSEFASQKEFGDWFSSACLYFSGVTISKYYTQKRVEKLRKILRSVMLRRLKSQVEKQLPKKHEHDVLCPLSKRQRFLYDEFMSRAQTQAELQSGVYQKIANILMQLRKVCNHPDLFEVRPIVTSFAMSRSAIADYEIKELLGAILRLPPDFDSSLHRAAVKLQIAFPDPFLLQFDCGKLQYLADLLREKKAGGHRVLIFTQMTRILDILEVFLNFHGYLYLRLDGATKIEDRQYVTERFNADDRVFCFIASSRSGGVGINLTGADTVVFYDSDFNPQMDRQCEDRAHRIGQIRDVHIYRFVSQHTVEEAMLRKANQKRSLDSLVIQRGEYDWRRFLDNEQAVTAALAEVEDRDDAHAAAVAMREANDMDDADQADFEDEKAGKGGEAAVHGDAEGDEGEGGSVSDYMISLVVQDYEHFAEWRT</sequence>
<dbReference type="InterPro" id="IPR049730">
    <property type="entry name" value="SNF2/RAD54-like_C"/>
</dbReference>
<evidence type="ECO:0000256" key="10">
    <source>
        <dbReference type="ARBA" id="ARBA00023159"/>
    </source>
</evidence>
<accession>D8QAB0</accession>
<keyword evidence="10" id="KW-0010">Activator</keyword>
<comment type="similarity">
    <text evidence="2">Belongs to the SNF2/RAD54 helicase family. SWR1 subfamily.</text>
</comment>
<dbReference type="Gene3D" id="3.40.50.300">
    <property type="entry name" value="P-loop containing nucleotide triphosphate hydrolases"/>
    <property type="match status" value="2"/>
</dbReference>
<evidence type="ECO:0000256" key="4">
    <source>
        <dbReference type="ARBA" id="ARBA00022741"/>
    </source>
</evidence>
<evidence type="ECO:0000313" key="15">
    <source>
        <dbReference type="EMBL" id="EFI95807.1"/>
    </source>
</evidence>
<name>D8QAB0_SCHCM</name>
<dbReference type="OMA" id="MARMERF"/>
<evidence type="ECO:0000256" key="1">
    <source>
        <dbReference type="ARBA" id="ARBA00004123"/>
    </source>
</evidence>
<dbReference type="GO" id="GO:0003678">
    <property type="term" value="F:DNA helicase activity"/>
    <property type="evidence" value="ECO:0007669"/>
    <property type="project" value="UniProtKB-EC"/>
</dbReference>
<dbReference type="GO" id="GO:0003677">
    <property type="term" value="F:DNA binding"/>
    <property type="evidence" value="ECO:0007669"/>
    <property type="project" value="UniProtKB-KW"/>
</dbReference>
<dbReference type="SUPFAM" id="SSF52540">
    <property type="entry name" value="P-loop containing nucleoside triphosphate hydrolases"/>
    <property type="match status" value="2"/>
</dbReference>
<dbReference type="Pfam" id="PF00271">
    <property type="entry name" value="Helicase_C"/>
    <property type="match status" value="1"/>
</dbReference>
<dbReference type="InterPro" id="IPR038718">
    <property type="entry name" value="SNF2-like_sf"/>
</dbReference>
<dbReference type="GO" id="GO:0031509">
    <property type="term" value="P:subtelomeric heterochromatin formation"/>
    <property type="evidence" value="ECO:0007669"/>
    <property type="project" value="EnsemblFungi"/>
</dbReference>
<keyword evidence="16" id="KW-1185">Reference proteome</keyword>
<dbReference type="VEuPathDB" id="FungiDB:SCHCODRAFT_02662599"/>
<dbReference type="PROSITE" id="PS51192">
    <property type="entry name" value="HELICASE_ATP_BIND_1"/>
    <property type="match status" value="1"/>
</dbReference>
<dbReference type="EMBL" id="GL377308">
    <property type="protein sequence ID" value="EFI95807.1"/>
    <property type="molecule type" value="Genomic_DNA"/>
</dbReference>
<reference evidence="15 16" key="1">
    <citation type="journal article" date="2010" name="Nat. Biotechnol.">
        <title>Genome sequence of the model mushroom Schizophyllum commune.</title>
        <authorList>
            <person name="Ohm R.A."/>
            <person name="de Jong J.F."/>
            <person name="Lugones L.G."/>
            <person name="Aerts A."/>
            <person name="Kothe E."/>
            <person name="Stajich J.E."/>
            <person name="de Vries R.P."/>
            <person name="Record E."/>
            <person name="Levasseur A."/>
            <person name="Baker S.E."/>
            <person name="Bartholomew K.A."/>
            <person name="Coutinho P.M."/>
            <person name="Erdmann S."/>
            <person name="Fowler T.J."/>
            <person name="Gathman A.C."/>
            <person name="Lombard V."/>
            <person name="Henrissat B."/>
            <person name="Knabe N."/>
            <person name="Kuees U."/>
            <person name="Lilly W.W."/>
            <person name="Lindquist E."/>
            <person name="Lucas S."/>
            <person name="Magnuson J.K."/>
            <person name="Piumi F."/>
            <person name="Raudaskoski M."/>
            <person name="Salamov A."/>
            <person name="Schmutz J."/>
            <person name="Schwarze F.W.M.R."/>
            <person name="vanKuyk P.A."/>
            <person name="Horton J.S."/>
            <person name="Grigoriev I.V."/>
            <person name="Woesten H.A.B."/>
        </authorList>
    </citation>
    <scope>NUCLEOTIDE SEQUENCE [LARGE SCALE GENOMIC DNA]</scope>
    <source>
        <strain evidence="16">H4-8 / FGSC 9210</strain>
    </source>
</reference>
<dbReference type="SMART" id="SM00490">
    <property type="entry name" value="HELICc"/>
    <property type="match status" value="1"/>
</dbReference>
<feature type="domain" description="Helicase C-terminal" evidence="14">
    <location>
        <begin position="455"/>
        <end position="608"/>
    </location>
</feature>
<dbReference type="FunFam" id="3.40.50.10810:FF:000005">
    <property type="entry name" value="Photoperiod-independent early flowering 1"/>
    <property type="match status" value="1"/>
</dbReference>
<dbReference type="GO" id="GO:0045944">
    <property type="term" value="P:positive regulation of transcription by RNA polymerase II"/>
    <property type="evidence" value="ECO:0007669"/>
    <property type="project" value="EnsemblFungi"/>
</dbReference>
<keyword evidence="11" id="KW-0539">Nucleus</keyword>
<feature type="region of interest" description="Disordered" evidence="12">
    <location>
        <begin position="653"/>
        <end position="679"/>
    </location>
</feature>
<dbReference type="AlphaFoldDB" id="D8QAB0"/>
<dbReference type="GO" id="GO:0006366">
    <property type="term" value="P:transcription by RNA polymerase II"/>
    <property type="evidence" value="ECO:0007669"/>
    <property type="project" value="EnsemblFungi"/>
</dbReference>
<evidence type="ECO:0000256" key="3">
    <source>
        <dbReference type="ARBA" id="ARBA00012551"/>
    </source>
</evidence>
<dbReference type="InterPro" id="IPR027417">
    <property type="entry name" value="P-loop_NTPase"/>
</dbReference>
<dbReference type="PANTHER" id="PTHR45685">
    <property type="entry name" value="HELICASE SRCAP-RELATED"/>
    <property type="match status" value="1"/>
</dbReference>
<dbReference type="GO" id="GO:0006281">
    <property type="term" value="P:DNA repair"/>
    <property type="evidence" value="ECO:0007669"/>
    <property type="project" value="EnsemblFungi"/>
</dbReference>
<dbReference type="GO" id="GO:0000812">
    <property type="term" value="C:Swr1 complex"/>
    <property type="evidence" value="ECO:0007669"/>
    <property type="project" value="TreeGrafter"/>
</dbReference>
<evidence type="ECO:0000256" key="12">
    <source>
        <dbReference type="SAM" id="MobiDB-lite"/>
    </source>
</evidence>
<dbReference type="eggNOG" id="KOG0391">
    <property type="taxonomic scope" value="Eukaryota"/>
</dbReference>
<dbReference type="GO" id="GO:0032006">
    <property type="term" value="P:regulation of TOR signaling"/>
    <property type="evidence" value="ECO:0007669"/>
    <property type="project" value="EnsemblFungi"/>
</dbReference>
<dbReference type="GO" id="GO:0000775">
    <property type="term" value="C:chromosome, centromeric region"/>
    <property type="evidence" value="ECO:0007669"/>
    <property type="project" value="EnsemblFungi"/>
</dbReference>
<dbReference type="GO" id="GO:0034080">
    <property type="term" value="P:CENP-A containing chromatin assembly"/>
    <property type="evidence" value="ECO:0007669"/>
    <property type="project" value="EnsemblFungi"/>
</dbReference>
<dbReference type="GO" id="GO:0005524">
    <property type="term" value="F:ATP binding"/>
    <property type="evidence" value="ECO:0007669"/>
    <property type="project" value="UniProtKB-KW"/>
</dbReference>
<evidence type="ECO:0000256" key="11">
    <source>
        <dbReference type="ARBA" id="ARBA00023242"/>
    </source>
</evidence>
<dbReference type="InParanoid" id="D8QAB0"/>
<dbReference type="SMART" id="SM00487">
    <property type="entry name" value="DEXDc"/>
    <property type="match status" value="1"/>
</dbReference>
<dbReference type="VEuPathDB" id="FungiDB:SCHCODRAFT_02630796"/>
<dbReference type="Pfam" id="PF00176">
    <property type="entry name" value="SNF2-rel_dom"/>
    <property type="match status" value="1"/>
</dbReference>
<evidence type="ECO:0000259" key="13">
    <source>
        <dbReference type="PROSITE" id="PS51192"/>
    </source>
</evidence>
<dbReference type="GO" id="GO:0000722">
    <property type="term" value="P:telomere maintenance via recombination"/>
    <property type="evidence" value="ECO:0007669"/>
    <property type="project" value="EnsemblFungi"/>
</dbReference>
<dbReference type="InterPro" id="IPR014001">
    <property type="entry name" value="Helicase_ATP-bd"/>
</dbReference>
<dbReference type="InterPro" id="IPR001650">
    <property type="entry name" value="Helicase_C-like"/>
</dbReference>
<evidence type="ECO:0000256" key="6">
    <source>
        <dbReference type="ARBA" id="ARBA00022806"/>
    </source>
</evidence>
<dbReference type="PANTHER" id="PTHR45685:SF1">
    <property type="entry name" value="HELICASE SRCAP"/>
    <property type="match status" value="1"/>
</dbReference>